<keyword evidence="5 6" id="KW-0949">S-adenosyl-L-methionine</keyword>
<evidence type="ECO:0000313" key="9">
    <source>
        <dbReference type="Proteomes" id="UP000316517"/>
    </source>
</evidence>
<dbReference type="PANTHER" id="PTHR46111:SF1">
    <property type="entry name" value="RIBOSOMAL RNA SMALL SUBUNIT METHYLTRANSFERASE I"/>
    <property type="match status" value="1"/>
</dbReference>
<keyword evidence="2 6" id="KW-0698">rRNA processing</keyword>
<keyword evidence="3 6" id="KW-0489">Methyltransferase</keyword>
<evidence type="ECO:0000259" key="7">
    <source>
        <dbReference type="Pfam" id="PF00590"/>
    </source>
</evidence>
<proteinExistence type="inferred from homology"/>
<dbReference type="PANTHER" id="PTHR46111">
    <property type="entry name" value="RIBOSOMAL RNA SMALL SUBUNIT METHYLTRANSFERASE I"/>
    <property type="match status" value="1"/>
</dbReference>
<dbReference type="GO" id="GO:0070677">
    <property type="term" value="F:rRNA (cytosine-2'-O-)-methyltransferase activity"/>
    <property type="evidence" value="ECO:0007669"/>
    <property type="project" value="UniProtKB-UniRule"/>
</dbReference>
<dbReference type="InterPro" id="IPR035996">
    <property type="entry name" value="4pyrrol_Methylase_sf"/>
</dbReference>
<protein>
    <recommendedName>
        <fullName evidence="6">Ribosomal RNA small subunit methyltransferase I</fullName>
        <ecNumber evidence="6">2.1.1.198</ecNumber>
    </recommendedName>
    <alternativeName>
        <fullName evidence="6">16S rRNA 2'-O-ribose C1402 methyltransferase</fullName>
    </alternativeName>
    <alternativeName>
        <fullName evidence="6">rRNA (cytidine-2'-O-)-methyltransferase RsmI</fullName>
    </alternativeName>
</protein>
<dbReference type="SUPFAM" id="SSF53790">
    <property type="entry name" value="Tetrapyrrole methylase"/>
    <property type="match status" value="1"/>
</dbReference>
<evidence type="ECO:0000256" key="4">
    <source>
        <dbReference type="ARBA" id="ARBA00022679"/>
    </source>
</evidence>
<dbReference type="InterPro" id="IPR000878">
    <property type="entry name" value="4pyrrol_Mease"/>
</dbReference>
<comment type="caution">
    <text evidence="8">The sequence shown here is derived from an EMBL/GenBank/DDBJ whole genome shotgun (WGS) entry which is preliminary data.</text>
</comment>
<accession>A0A523TC59</accession>
<evidence type="ECO:0000256" key="6">
    <source>
        <dbReference type="HAMAP-Rule" id="MF_01877"/>
    </source>
</evidence>
<dbReference type="Pfam" id="PF00590">
    <property type="entry name" value="TP_methylase"/>
    <property type="match status" value="1"/>
</dbReference>
<dbReference type="NCBIfam" id="TIGR00096">
    <property type="entry name" value="16S rRNA (cytidine(1402)-2'-O)-methyltransferase"/>
    <property type="match status" value="1"/>
</dbReference>
<dbReference type="FunFam" id="3.40.1010.10:FF:000007">
    <property type="entry name" value="Ribosomal RNA small subunit methyltransferase I"/>
    <property type="match status" value="1"/>
</dbReference>
<evidence type="ECO:0000256" key="2">
    <source>
        <dbReference type="ARBA" id="ARBA00022552"/>
    </source>
</evidence>
<keyword evidence="4 6" id="KW-0808">Transferase</keyword>
<dbReference type="HAMAP" id="MF_01877">
    <property type="entry name" value="16SrRNA_methyltr_I"/>
    <property type="match status" value="1"/>
</dbReference>
<comment type="subcellular location">
    <subcellularLocation>
        <location evidence="6">Cytoplasm</location>
    </subcellularLocation>
</comment>
<dbReference type="InterPro" id="IPR014776">
    <property type="entry name" value="4pyrrole_Mease_sub2"/>
</dbReference>
<dbReference type="InterPro" id="IPR014777">
    <property type="entry name" value="4pyrrole_Mease_sub1"/>
</dbReference>
<dbReference type="CDD" id="cd11648">
    <property type="entry name" value="RsmI"/>
    <property type="match status" value="1"/>
</dbReference>
<dbReference type="InterPro" id="IPR008189">
    <property type="entry name" value="rRNA_ssu_MeTfrase_I"/>
</dbReference>
<dbReference type="EC" id="2.1.1.198" evidence="6"/>
<dbReference type="PIRSF" id="PIRSF005917">
    <property type="entry name" value="MTase_YraL"/>
    <property type="match status" value="1"/>
</dbReference>
<feature type="domain" description="Tetrapyrrole methylase" evidence="7">
    <location>
        <begin position="7"/>
        <end position="205"/>
    </location>
</feature>
<sequence>MEKKGILYPVGTPIGNLKDITLRALEILKGVDLIASEDTRHTRKLLSHYDIHIPLTSFSEHNEMRRVPYLIRRLKDGANVALVSKAGMPGISDPGYSLIKEAVKEGITIVPIPGPTALIVGLVASGLPTHSFVFEGFLGRKKGNRIKKLTRLKEEERTIIIYEAPHRVRSVLSEIREVLGDRQMVIGRELTKKFEEILRGRVSEIEKILEKKKPRGEFTLVIQGKRYK</sequence>
<organism evidence="8 9">
    <name type="scientific">Aerophobetes bacterium</name>
    <dbReference type="NCBI Taxonomy" id="2030807"/>
    <lineage>
        <taxon>Bacteria</taxon>
        <taxon>Candidatus Aerophobota</taxon>
    </lineage>
</organism>
<dbReference type="Gene3D" id="3.40.1010.10">
    <property type="entry name" value="Cobalt-precorrin-4 Transmethylase, Domain 1"/>
    <property type="match status" value="1"/>
</dbReference>
<evidence type="ECO:0000256" key="3">
    <source>
        <dbReference type="ARBA" id="ARBA00022603"/>
    </source>
</evidence>
<dbReference type="Gene3D" id="3.30.950.10">
    <property type="entry name" value="Methyltransferase, Cobalt-precorrin-4 Transmethylase, Domain 2"/>
    <property type="match status" value="1"/>
</dbReference>
<comment type="function">
    <text evidence="6">Catalyzes the 2'-O-methylation of the ribose of cytidine 1402 (C1402) in 16S rRNA.</text>
</comment>
<dbReference type="FunFam" id="3.30.950.10:FF:000002">
    <property type="entry name" value="Ribosomal RNA small subunit methyltransferase I"/>
    <property type="match status" value="1"/>
</dbReference>
<reference evidence="8 9" key="1">
    <citation type="submission" date="2019-03" db="EMBL/GenBank/DDBJ databases">
        <title>Metabolic potential of uncultured bacteria and archaea associated with petroleum seepage in deep-sea sediments.</title>
        <authorList>
            <person name="Dong X."/>
            <person name="Hubert C."/>
        </authorList>
    </citation>
    <scope>NUCLEOTIDE SEQUENCE [LARGE SCALE GENOMIC DNA]</scope>
    <source>
        <strain evidence="8">E44_bin3</strain>
    </source>
</reference>
<dbReference type="AlphaFoldDB" id="A0A523TC59"/>
<comment type="similarity">
    <text evidence="6">Belongs to the methyltransferase superfamily. RsmI family.</text>
</comment>
<comment type="catalytic activity">
    <reaction evidence="6">
        <text>cytidine(1402) in 16S rRNA + S-adenosyl-L-methionine = 2'-O-methylcytidine(1402) in 16S rRNA + S-adenosyl-L-homocysteine + H(+)</text>
        <dbReference type="Rhea" id="RHEA:42924"/>
        <dbReference type="Rhea" id="RHEA-COMP:10285"/>
        <dbReference type="Rhea" id="RHEA-COMP:10286"/>
        <dbReference type="ChEBI" id="CHEBI:15378"/>
        <dbReference type="ChEBI" id="CHEBI:57856"/>
        <dbReference type="ChEBI" id="CHEBI:59789"/>
        <dbReference type="ChEBI" id="CHEBI:74495"/>
        <dbReference type="ChEBI" id="CHEBI:82748"/>
        <dbReference type="EC" id="2.1.1.198"/>
    </reaction>
</comment>
<gene>
    <name evidence="6 8" type="primary">rsmI</name>
    <name evidence="8" type="ORF">E3J68_03710</name>
</gene>
<dbReference type="GO" id="GO:0005737">
    <property type="term" value="C:cytoplasm"/>
    <property type="evidence" value="ECO:0007669"/>
    <property type="project" value="UniProtKB-SubCell"/>
</dbReference>
<keyword evidence="1 6" id="KW-0963">Cytoplasm</keyword>
<dbReference type="EMBL" id="SOJT01000165">
    <property type="protein sequence ID" value="TET27853.1"/>
    <property type="molecule type" value="Genomic_DNA"/>
</dbReference>
<name>A0A523TC59_UNCAE</name>
<evidence type="ECO:0000256" key="1">
    <source>
        <dbReference type="ARBA" id="ARBA00022490"/>
    </source>
</evidence>
<evidence type="ECO:0000313" key="8">
    <source>
        <dbReference type="EMBL" id="TET27853.1"/>
    </source>
</evidence>
<dbReference type="Proteomes" id="UP000316517">
    <property type="component" value="Unassembled WGS sequence"/>
</dbReference>
<evidence type="ECO:0000256" key="5">
    <source>
        <dbReference type="ARBA" id="ARBA00022691"/>
    </source>
</evidence>